<dbReference type="EMBL" id="MU860440">
    <property type="protein sequence ID" value="KAK4233964.1"/>
    <property type="molecule type" value="Genomic_DNA"/>
</dbReference>
<keyword evidence="2" id="KW-1185">Reference proteome</keyword>
<reference evidence="1" key="1">
    <citation type="journal article" date="2023" name="Mol. Phylogenet. Evol.">
        <title>Genome-scale phylogeny and comparative genomics of the fungal order Sordariales.</title>
        <authorList>
            <person name="Hensen N."/>
            <person name="Bonometti L."/>
            <person name="Westerberg I."/>
            <person name="Brannstrom I.O."/>
            <person name="Guillou S."/>
            <person name="Cros-Aarteil S."/>
            <person name="Calhoun S."/>
            <person name="Haridas S."/>
            <person name="Kuo A."/>
            <person name="Mondo S."/>
            <person name="Pangilinan J."/>
            <person name="Riley R."/>
            <person name="LaButti K."/>
            <person name="Andreopoulos B."/>
            <person name="Lipzen A."/>
            <person name="Chen C."/>
            <person name="Yan M."/>
            <person name="Daum C."/>
            <person name="Ng V."/>
            <person name="Clum A."/>
            <person name="Steindorff A."/>
            <person name="Ohm R.A."/>
            <person name="Martin F."/>
            <person name="Silar P."/>
            <person name="Natvig D.O."/>
            <person name="Lalanne C."/>
            <person name="Gautier V."/>
            <person name="Ament-Velasquez S.L."/>
            <person name="Kruys A."/>
            <person name="Hutchinson M.I."/>
            <person name="Powell A.J."/>
            <person name="Barry K."/>
            <person name="Miller A.N."/>
            <person name="Grigoriev I.V."/>
            <person name="Debuchy R."/>
            <person name="Gladieux P."/>
            <person name="Hiltunen Thoren M."/>
            <person name="Johannesson H."/>
        </authorList>
    </citation>
    <scope>NUCLEOTIDE SEQUENCE</scope>
    <source>
        <strain evidence="1">CBS 532.94</strain>
    </source>
</reference>
<protein>
    <submittedName>
        <fullName evidence="1">Uncharacterized protein</fullName>
    </submittedName>
</protein>
<reference evidence="1" key="2">
    <citation type="submission" date="2023-05" db="EMBL/GenBank/DDBJ databases">
        <authorList>
            <consortium name="Lawrence Berkeley National Laboratory"/>
            <person name="Steindorff A."/>
            <person name="Hensen N."/>
            <person name="Bonometti L."/>
            <person name="Westerberg I."/>
            <person name="Brannstrom I.O."/>
            <person name="Guillou S."/>
            <person name="Cros-Aarteil S."/>
            <person name="Calhoun S."/>
            <person name="Haridas S."/>
            <person name="Kuo A."/>
            <person name="Mondo S."/>
            <person name="Pangilinan J."/>
            <person name="Riley R."/>
            <person name="Labutti K."/>
            <person name="Andreopoulos B."/>
            <person name="Lipzen A."/>
            <person name="Chen C."/>
            <person name="Yanf M."/>
            <person name="Daum C."/>
            <person name="Ng V."/>
            <person name="Clum A."/>
            <person name="Ohm R."/>
            <person name="Martin F."/>
            <person name="Silar P."/>
            <person name="Natvig D."/>
            <person name="Lalanne C."/>
            <person name="Gautier V."/>
            <person name="Ament-Velasquez S.L."/>
            <person name="Kruys A."/>
            <person name="Hutchinson M.I."/>
            <person name="Powell A.J."/>
            <person name="Barry K."/>
            <person name="Miller A.N."/>
            <person name="Grigoriev I.V."/>
            <person name="Debuchy R."/>
            <person name="Gladieux P."/>
            <person name="Thoren M.H."/>
            <person name="Johannesson H."/>
        </authorList>
    </citation>
    <scope>NUCLEOTIDE SEQUENCE</scope>
    <source>
        <strain evidence="1">CBS 532.94</strain>
    </source>
</reference>
<sequence length="451" mass="50309">MACTEPAHDAAVGTPLSPPCPLEALNTDCLTAILRASNSLADLGSFIRASPTVLRCFVSAKALLLRDVMTNELGPAIRDALVMSLTDGIDMFAAGTLPQTFDIAIRAWRESLLTERVPWVPPLDDETAADMARLTRLVLHFVDLYISLRLRHFREALDPPCGEWGVSQTERRRIAQALMRSQVLVSLHHPSFDRPERADGFFATALGLFESWEMEQMSTMAHFVCDLINAWRRLDKHAPRSEPLPPTNRYHSQQYFSLPALYARLAQAQLTNGGTLHSELLRERDLCGGKSLGAGSGIRWLRSSHRWVRVRAGDPPAAVMALLEEDQPLPPGEEEGGGAPPAVVFDGDDSPTGPPWAWIHAWNGQRVRRWGLDLVPERPPAGRRWDVHERVINLVRRWRWLGLEFWDRDRAEALLKAKVLKGCRRPGWLASYLVSGRIEGVTALEQASGAT</sequence>
<dbReference type="Proteomes" id="UP001303760">
    <property type="component" value="Unassembled WGS sequence"/>
</dbReference>
<name>A0AAN7C249_9PEZI</name>
<proteinExistence type="predicted"/>
<comment type="caution">
    <text evidence="1">The sequence shown here is derived from an EMBL/GenBank/DDBJ whole genome shotgun (WGS) entry which is preliminary data.</text>
</comment>
<evidence type="ECO:0000313" key="2">
    <source>
        <dbReference type="Proteomes" id="UP001303760"/>
    </source>
</evidence>
<dbReference type="AlphaFoldDB" id="A0AAN7C249"/>
<evidence type="ECO:0000313" key="1">
    <source>
        <dbReference type="EMBL" id="KAK4233964.1"/>
    </source>
</evidence>
<organism evidence="1 2">
    <name type="scientific">Achaetomium macrosporum</name>
    <dbReference type="NCBI Taxonomy" id="79813"/>
    <lineage>
        <taxon>Eukaryota</taxon>
        <taxon>Fungi</taxon>
        <taxon>Dikarya</taxon>
        <taxon>Ascomycota</taxon>
        <taxon>Pezizomycotina</taxon>
        <taxon>Sordariomycetes</taxon>
        <taxon>Sordariomycetidae</taxon>
        <taxon>Sordariales</taxon>
        <taxon>Chaetomiaceae</taxon>
        <taxon>Achaetomium</taxon>
    </lineage>
</organism>
<gene>
    <name evidence="1" type="ORF">C8A03DRAFT_38293</name>
</gene>
<accession>A0AAN7C249</accession>